<dbReference type="Pfam" id="PF12414">
    <property type="entry name" value="Fox-1_C"/>
    <property type="match status" value="2"/>
</dbReference>
<keyword evidence="13" id="KW-1185">Reference proteome</keyword>
<feature type="compositionally biased region" description="Pro residues" evidence="10">
    <location>
        <begin position="24"/>
        <end position="40"/>
    </location>
</feature>
<organism evidence="12 13">
    <name type="scientific">Collichthys lucidus</name>
    <name type="common">Big head croaker</name>
    <name type="synonym">Sciaena lucida</name>
    <dbReference type="NCBI Taxonomy" id="240159"/>
    <lineage>
        <taxon>Eukaryota</taxon>
        <taxon>Metazoa</taxon>
        <taxon>Chordata</taxon>
        <taxon>Craniata</taxon>
        <taxon>Vertebrata</taxon>
        <taxon>Euteleostomi</taxon>
        <taxon>Actinopterygii</taxon>
        <taxon>Neopterygii</taxon>
        <taxon>Teleostei</taxon>
        <taxon>Neoteleostei</taxon>
        <taxon>Acanthomorphata</taxon>
        <taxon>Eupercaria</taxon>
        <taxon>Sciaenidae</taxon>
        <taxon>Collichthys</taxon>
    </lineage>
</organism>
<feature type="domain" description="RRM" evidence="11">
    <location>
        <begin position="116"/>
        <end position="192"/>
    </location>
</feature>
<reference evidence="12 13" key="1">
    <citation type="submission" date="2019-01" db="EMBL/GenBank/DDBJ databases">
        <title>Genome Assembly of Collichthys lucidus.</title>
        <authorList>
            <person name="Cai M."/>
            <person name="Xiao S."/>
        </authorList>
    </citation>
    <scope>NUCLEOTIDE SEQUENCE [LARGE SCALE GENOMIC DNA]</scope>
    <source>
        <strain evidence="12">JT15FE1705JMU</strain>
        <tissue evidence="12">Muscle</tissue>
    </source>
</reference>
<feature type="site" description="Interaction with RNA" evidence="9">
    <location>
        <position position="150"/>
    </location>
</feature>
<dbReference type="CDD" id="cd12407">
    <property type="entry name" value="RRM_FOX1_like"/>
    <property type="match status" value="1"/>
</dbReference>
<sequence>MMGLYYPSVLSGSQDSAGGQEGLVPPPFSAFPPPPPPPPQNGLALDYGGSLYAAGAVQGPVEAGAAANSAANAANSLSAQQPDGSSQIDGQSGVGSGGGGGGGTSGVDTDDKGTPKRLHVSNIPFRFRDPDLRQMFGQFGKILDVEIIFNERGSKGFGFVTFETSADAERAREKLHGTLVEGRKIEVNNATARVMTNKKMTTPYSNGEGLATLPYAGWKLSPMVGAMYSPELYTVPGFPYQAAAAAATTAAATFRGAHLRGRARPVYSAVRAAVPQPAIPTYPGVMAYQDGFYGAAELYRLELSPSPESESPQIELIKKADLNELRSGYAAYRYAQPAAVATPAAAAAAAAAYSDSYGRVYTADPYHAALAPAAYGVGAMATLYRGGYSRFAPY</sequence>
<keyword evidence="4 8" id="KW-0507">mRNA processing</keyword>
<feature type="site" description="Interaction with RNA" evidence="9">
    <location>
        <position position="125"/>
    </location>
</feature>
<accession>A0A4U5U2C0</accession>
<dbReference type="PANTHER" id="PTHR15597:SF31">
    <property type="entry name" value="RNA BINDING PROTEIN FOX-1 HOMOLOG 2"/>
    <property type="match status" value="1"/>
</dbReference>
<evidence type="ECO:0000256" key="4">
    <source>
        <dbReference type="ARBA" id="ARBA00022664"/>
    </source>
</evidence>
<dbReference type="Pfam" id="PF00076">
    <property type="entry name" value="RRM_1"/>
    <property type="match status" value="1"/>
</dbReference>
<dbReference type="PANTHER" id="PTHR15597">
    <property type="entry name" value="ATAXIN 2-BINDING PROTEIN 1-RELATED"/>
    <property type="match status" value="1"/>
</dbReference>
<evidence type="ECO:0000256" key="2">
    <source>
        <dbReference type="ARBA" id="ARBA00004496"/>
    </source>
</evidence>
<evidence type="ECO:0000256" key="6">
    <source>
        <dbReference type="ARBA" id="ARBA00023187"/>
    </source>
</evidence>
<dbReference type="InterPro" id="IPR047131">
    <property type="entry name" value="RBFOX1-like"/>
</dbReference>
<feature type="site" description="Interaction with RNA" evidence="9">
    <location>
        <position position="126"/>
    </location>
</feature>
<dbReference type="PIRSF" id="PIRSF037932">
    <property type="entry name" value="Ataxin_2_bd_A2BP"/>
    <property type="match status" value="1"/>
</dbReference>
<dbReference type="STRING" id="240159.A0A4U5U2C0"/>
<dbReference type="PROSITE" id="PS50102">
    <property type="entry name" value="RRM"/>
    <property type="match status" value="1"/>
</dbReference>
<dbReference type="InterPro" id="IPR025670">
    <property type="entry name" value="Fox-1_C_dom"/>
</dbReference>
<evidence type="ECO:0000256" key="8">
    <source>
        <dbReference type="PIRNR" id="PIRNR037932"/>
    </source>
</evidence>
<evidence type="ECO:0000256" key="3">
    <source>
        <dbReference type="ARBA" id="ARBA00022490"/>
    </source>
</evidence>
<evidence type="ECO:0000259" key="11">
    <source>
        <dbReference type="PROSITE" id="PS50102"/>
    </source>
</evidence>
<dbReference type="GO" id="GO:0005737">
    <property type="term" value="C:cytoplasm"/>
    <property type="evidence" value="ECO:0007669"/>
    <property type="project" value="UniProtKB-SubCell"/>
</dbReference>
<proteinExistence type="predicted"/>
<feature type="site" description="Interaction with RNA" evidence="9">
    <location>
        <position position="183"/>
    </location>
</feature>
<dbReference type="GO" id="GO:0006397">
    <property type="term" value="P:mRNA processing"/>
    <property type="evidence" value="ECO:0007669"/>
    <property type="project" value="UniProtKB-KW"/>
</dbReference>
<feature type="region of interest" description="Disordered" evidence="10">
    <location>
        <begin position="76"/>
        <end position="118"/>
    </location>
</feature>
<feature type="site" description="Interaction with RNA" evidence="9">
    <location>
        <position position="117"/>
    </location>
</feature>
<dbReference type="GO" id="GO:0003729">
    <property type="term" value="F:mRNA binding"/>
    <property type="evidence" value="ECO:0007669"/>
    <property type="project" value="TreeGrafter"/>
</dbReference>
<dbReference type="FunFam" id="3.30.70.330:FF:000004">
    <property type="entry name" value="RNA binding fox-1 homolog 1"/>
    <property type="match status" value="1"/>
</dbReference>
<evidence type="ECO:0000256" key="7">
    <source>
        <dbReference type="ARBA" id="ARBA00023242"/>
    </source>
</evidence>
<feature type="site" description="Interaction with RNA" evidence="9">
    <location>
        <position position="193"/>
    </location>
</feature>
<dbReference type="Proteomes" id="UP000298787">
    <property type="component" value="Chromosome 3"/>
</dbReference>
<dbReference type="GO" id="GO:0007399">
    <property type="term" value="P:nervous system development"/>
    <property type="evidence" value="ECO:0007669"/>
    <property type="project" value="InterPro"/>
</dbReference>
<evidence type="ECO:0000313" key="13">
    <source>
        <dbReference type="Proteomes" id="UP000298787"/>
    </source>
</evidence>
<comment type="subcellular location">
    <subcellularLocation>
        <location evidence="2">Cytoplasm</location>
    </subcellularLocation>
    <subcellularLocation>
        <location evidence="1 8">Nucleus</location>
    </subcellularLocation>
</comment>
<dbReference type="GO" id="GO:0005634">
    <property type="term" value="C:nucleus"/>
    <property type="evidence" value="ECO:0007669"/>
    <property type="project" value="UniProtKB-SubCell"/>
</dbReference>
<dbReference type="GO" id="GO:0008380">
    <property type="term" value="P:RNA splicing"/>
    <property type="evidence" value="ECO:0007669"/>
    <property type="project" value="UniProtKB-KW"/>
</dbReference>
<feature type="site" description="Interaction with RNA" evidence="9">
    <location>
        <position position="159"/>
    </location>
</feature>
<dbReference type="InterPro" id="IPR017325">
    <property type="entry name" value="RBFOX1-3"/>
</dbReference>
<gene>
    <name evidence="12" type="ORF">D9C73_002149</name>
</gene>
<dbReference type="Gene3D" id="3.30.70.330">
    <property type="match status" value="1"/>
</dbReference>
<dbReference type="GO" id="GO:0000381">
    <property type="term" value="P:regulation of alternative mRNA splicing, via spliceosome"/>
    <property type="evidence" value="ECO:0007669"/>
    <property type="project" value="InterPro"/>
</dbReference>
<feature type="compositionally biased region" description="Low complexity" evidence="10">
    <location>
        <begin position="76"/>
        <end position="91"/>
    </location>
</feature>
<keyword evidence="6 8" id="KW-0508">mRNA splicing</keyword>
<dbReference type="InterPro" id="IPR034237">
    <property type="entry name" value="FOX1_RRM"/>
</dbReference>
<keyword evidence="3" id="KW-0963">Cytoplasm</keyword>
<feature type="compositionally biased region" description="Gly residues" evidence="10">
    <location>
        <begin position="92"/>
        <end position="105"/>
    </location>
</feature>
<keyword evidence="5 8" id="KW-0694">RNA-binding</keyword>
<dbReference type="InterPro" id="IPR012677">
    <property type="entry name" value="Nucleotide-bd_a/b_plait_sf"/>
</dbReference>
<name>A0A4U5U2C0_COLLU</name>
<feature type="site" description="Interaction with RNA" evidence="9">
    <location>
        <position position="155"/>
    </location>
</feature>
<evidence type="ECO:0000256" key="10">
    <source>
        <dbReference type="SAM" id="MobiDB-lite"/>
    </source>
</evidence>
<comment type="function">
    <text evidence="8">RNA-binding protein that regulates alternative splicing events.</text>
</comment>
<dbReference type="SMART" id="SM00360">
    <property type="entry name" value="RRM"/>
    <property type="match status" value="1"/>
</dbReference>
<evidence type="ECO:0000256" key="9">
    <source>
        <dbReference type="PIRSR" id="PIRSR037932-1"/>
    </source>
</evidence>
<evidence type="ECO:0000256" key="5">
    <source>
        <dbReference type="ARBA" id="ARBA00022884"/>
    </source>
</evidence>
<dbReference type="AlphaFoldDB" id="A0A4U5U2C0"/>
<evidence type="ECO:0000313" key="12">
    <source>
        <dbReference type="EMBL" id="TKS68089.1"/>
    </source>
</evidence>
<dbReference type="InterPro" id="IPR035979">
    <property type="entry name" value="RBD_domain_sf"/>
</dbReference>
<dbReference type="InterPro" id="IPR000504">
    <property type="entry name" value="RRM_dom"/>
</dbReference>
<protein>
    <recommendedName>
        <fullName evidence="8">RNA binding protein fox-1 homolog</fullName>
    </recommendedName>
</protein>
<feature type="region of interest" description="Disordered" evidence="10">
    <location>
        <begin position="1"/>
        <end position="47"/>
    </location>
</feature>
<keyword evidence="7 8" id="KW-0539">Nucleus</keyword>
<dbReference type="EMBL" id="CM014080">
    <property type="protein sequence ID" value="TKS68089.1"/>
    <property type="molecule type" value="Genomic_DNA"/>
</dbReference>
<dbReference type="SUPFAM" id="SSF54928">
    <property type="entry name" value="RNA-binding domain, RBD"/>
    <property type="match status" value="1"/>
</dbReference>
<evidence type="ECO:0000256" key="1">
    <source>
        <dbReference type="ARBA" id="ARBA00004123"/>
    </source>
</evidence>